<dbReference type="Proteomes" id="UP000271098">
    <property type="component" value="Unassembled WGS sequence"/>
</dbReference>
<keyword evidence="1" id="KW-0472">Membrane</keyword>
<dbReference type="AlphaFoldDB" id="A0A183EJC5"/>
<sequence length="103" mass="11544">SVPKTTAAANDVAARNYCVADDTCEVQPCPVETEEDTQAVESQVDVSWPSTLRAQINYLFLAPVMLPLYYTLPDTKNPACFTVIFFVCFSFFYKDTIIPAFEE</sequence>
<protein>
    <submittedName>
        <fullName evidence="4">Pecanex-like protein</fullName>
    </submittedName>
</protein>
<keyword evidence="1" id="KW-0812">Transmembrane</keyword>
<proteinExistence type="predicted"/>
<evidence type="ECO:0000313" key="4">
    <source>
        <dbReference type="WBParaSite" id="GPUH_0002109101-mRNA-1"/>
    </source>
</evidence>
<dbReference type="WBParaSite" id="GPUH_0002109101-mRNA-1">
    <property type="protein sequence ID" value="GPUH_0002109101-mRNA-1"/>
    <property type="gene ID" value="GPUH_0002109101"/>
</dbReference>
<reference evidence="2 3" key="2">
    <citation type="submission" date="2018-11" db="EMBL/GenBank/DDBJ databases">
        <authorList>
            <consortium name="Pathogen Informatics"/>
        </authorList>
    </citation>
    <scope>NUCLEOTIDE SEQUENCE [LARGE SCALE GENOMIC DNA]</scope>
</reference>
<accession>A0A183EJC5</accession>
<evidence type="ECO:0000256" key="1">
    <source>
        <dbReference type="SAM" id="Phobius"/>
    </source>
</evidence>
<keyword evidence="1" id="KW-1133">Transmembrane helix</keyword>
<keyword evidence="3" id="KW-1185">Reference proteome</keyword>
<organism evidence="4">
    <name type="scientific">Gongylonema pulchrum</name>
    <dbReference type="NCBI Taxonomy" id="637853"/>
    <lineage>
        <taxon>Eukaryota</taxon>
        <taxon>Metazoa</taxon>
        <taxon>Ecdysozoa</taxon>
        <taxon>Nematoda</taxon>
        <taxon>Chromadorea</taxon>
        <taxon>Rhabditida</taxon>
        <taxon>Spirurina</taxon>
        <taxon>Spiruromorpha</taxon>
        <taxon>Spiruroidea</taxon>
        <taxon>Gongylonematidae</taxon>
        <taxon>Gongylonema</taxon>
    </lineage>
</organism>
<name>A0A183EJC5_9BILA</name>
<dbReference type="OrthoDB" id="2127281at2759"/>
<reference evidence="4" key="1">
    <citation type="submission" date="2016-06" db="UniProtKB">
        <authorList>
            <consortium name="WormBaseParasite"/>
        </authorList>
    </citation>
    <scope>IDENTIFICATION</scope>
</reference>
<dbReference type="EMBL" id="UYRT01091758">
    <property type="protein sequence ID" value="VDN37428.1"/>
    <property type="molecule type" value="Genomic_DNA"/>
</dbReference>
<evidence type="ECO:0000313" key="3">
    <source>
        <dbReference type="Proteomes" id="UP000271098"/>
    </source>
</evidence>
<gene>
    <name evidence="2" type="ORF">GPUH_LOCUS21066</name>
</gene>
<feature type="transmembrane region" description="Helical" evidence="1">
    <location>
        <begin position="79"/>
        <end position="101"/>
    </location>
</feature>
<evidence type="ECO:0000313" key="2">
    <source>
        <dbReference type="EMBL" id="VDN37428.1"/>
    </source>
</evidence>